<dbReference type="InterPro" id="IPR052895">
    <property type="entry name" value="HetReg/Transcr_Mod"/>
</dbReference>
<dbReference type="InterPro" id="IPR010730">
    <property type="entry name" value="HET"/>
</dbReference>
<sequence length="664" mass="77244">MESGDLKYVAISYRWGELHETTVDTHLGYLASITSFGLDSFFQLCRTMSQEVDLKDMDYVWVDAICVDQNNYEKRKATIYQMTNIYHRANYIVAVPDFHLRHLEKVNKKHAEIIQGSKKYSTYIYHLIHGNTDLLDECDSAFLDEHHVPDDRHLRYLLKKYTEHFSAGFTTSKEHDEHYDADVTLDHIYETNLASQKRVKNHHSRKLYKKILKKIGIDRGKKEDPLDNRDVSELHKCDKVHACPLSLFGSDPESYEEVVAEKNGTDHEHDKYEERRQKDLEATKWRLVIPERSASIRQSMDFLSDLIQDWSTRVWVISEYGIAQTKKSGKMKYWFIQLSQASSRSHVGHRHDKFFEFDFSCDASVISSGSSINLHRSPSLHSITPTVGSKRKRASCTVFESFHDTVQNQLNHQSFLEKMLKSKASRNEDRMHAILPTSEYKHKLVSKEQVGHWKISDLISVKLQLYDWTNTKDKWQLLFLSTFTDHVSGTLPTFATSNIVWPGPEMYPTLLEDGQYKCNFDLTRDDSIQLTALDTSTTTTSKKKQYKLTIKPKEYYQHKHYQVSLLSGRERKDEAVLRRLLQLDFPTDLPDMICIPNFTGHFIQNNHTMAVLTKSIYLIGCSAKNKWILKFECDFQQPPVANLQNWERHACDVTNTLAAGVDIY</sequence>
<gene>
    <name evidence="2" type="ORF">BCR42DRAFT_429178</name>
</gene>
<organism evidence="2 3">
    <name type="scientific">Absidia repens</name>
    <dbReference type="NCBI Taxonomy" id="90262"/>
    <lineage>
        <taxon>Eukaryota</taxon>
        <taxon>Fungi</taxon>
        <taxon>Fungi incertae sedis</taxon>
        <taxon>Mucoromycota</taxon>
        <taxon>Mucoromycotina</taxon>
        <taxon>Mucoromycetes</taxon>
        <taxon>Mucorales</taxon>
        <taxon>Cunninghamellaceae</taxon>
        <taxon>Absidia</taxon>
    </lineage>
</organism>
<comment type="caution">
    <text evidence="2">The sequence shown here is derived from an EMBL/GenBank/DDBJ whole genome shotgun (WGS) entry which is preliminary data.</text>
</comment>
<evidence type="ECO:0000313" key="2">
    <source>
        <dbReference type="EMBL" id="ORZ04495.1"/>
    </source>
</evidence>
<name>A0A1X2HX90_9FUNG</name>
<reference evidence="2 3" key="1">
    <citation type="submission" date="2016-07" db="EMBL/GenBank/DDBJ databases">
        <title>Pervasive Adenine N6-methylation of Active Genes in Fungi.</title>
        <authorList>
            <consortium name="DOE Joint Genome Institute"/>
            <person name="Mondo S.J."/>
            <person name="Dannebaum R.O."/>
            <person name="Kuo R.C."/>
            <person name="Labutti K."/>
            <person name="Haridas S."/>
            <person name="Kuo A."/>
            <person name="Salamov A."/>
            <person name="Ahrendt S.R."/>
            <person name="Lipzen A."/>
            <person name="Sullivan W."/>
            <person name="Andreopoulos W.B."/>
            <person name="Clum A."/>
            <person name="Lindquist E."/>
            <person name="Daum C."/>
            <person name="Ramamoorthy G.K."/>
            <person name="Gryganskyi A."/>
            <person name="Culley D."/>
            <person name="Magnuson J.K."/>
            <person name="James T.Y."/>
            <person name="O'Malley M.A."/>
            <person name="Stajich J.E."/>
            <person name="Spatafora J.W."/>
            <person name="Visel A."/>
            <person name="Grigoriev I.V."/>
        </authorList>
    </citation>
    <scope>NUCLEOTIDE SEQUENCE [LARGE SCALE GENOMIC DNA]</scope>
    <source>
        <strain evidence="2 3">NRRL 1336</strain>
    </source>
</reference>
<feature type="domain" description="Heterokaryon incompatibility" evidence="1">
    <location>
        <begin position="8"/>
        <end position="95"/>
    </location>
</feature>
<dbReference type="AlphaFoldDB" id="A0A1X2HX90"/>
<proteinExistence type="predicted"/>
<dbReference type="PANTHER" id="PTHR24148">
    <property type="entry name" value="ANKYRIN REPEAT DOMAIN-CONTAINING PROTEIN 39 HOMOLOG-RELATED"/>
    <property type="match status" value="1"/>
</dbReference>
<evidence type="ECO:0000313" key="3">
    <source>
        <dbReference type="Proteomes" id="UP000193560"/>
    </source>
</evidence>
<protein>
    <recommendedName>
        <fullName evidence="1">Heterokaryon incompatibility domain-containing protein</fullName>
    </recommendedName>
</protein>
<dbReference type="PANTHER" id="PTHR24148:SF73">
    <property type="entry name" value="HET DOMAIN PROTEIN (AFU_ORTHOLOGUE AFUA_8G01020)"/>
    <property type="match status" value="1"/>
</dbReference>
<evidence type="ECO:0000259" key="1">
    <source>
        <dbReference type="Pfam" id="PF06985"/>
    </source>
</evidence>
<accession>A0A1X2HX90</accession>
<dbReference type="Pfam" id="PF06985">
    <property type="entry name" value="HET"/>
    <property type="match status" value="1"/>
</dbReference>
<dbReference type="OrthoDB" id="5362512at2759"/>
<keyword evidence="3" id="KW-1185">Reference proteome</keyword>
<dbReference type="Proteomes" id="UP000193560">
    <property type="component" value="Unassembled WGS sequence"/>
</dbReference>
<dbReference type="EMBL" id="MCGE01000050">
    <property type="protein sequence ID" value="ORZ04495.1"/>
    <property type="molecule type" value="Genomic_DNA"/>
</dbReference>